<name>A0AAJ0XBI2_9GAMM</name>
<proteinExistence type="predicted"/>
<comment type="caution">
    <text evidence="1">The sequence shown here is derived from an EMBL/GenBank/DDBJ whole genome shotgun (WGS) entry which is preliminary data.</text>
</comment>
<gene>
    <name evidence="1" type="ORF">CKO40_18195</name>
</gene>
<keyword evidence="2" id="KW-1185">Reference proteome</keyword>
<evidence type="ECO:0000313" key="1">
    <source>
        <dbReference type="EMBL" id="MBK1706428.1"/>
    </source>
</evidence>
<sequence length="98" mass="10555">MDGSDDEIGVRAMQAGANDDFAEENLARLGPALARELENSARRQQMHAAKVCYRALLESAQDAILVVDAEGWIKAISVKAHTALLVFSLAFFVAPPVT</sequence>
<evidence type="ECO:0008006" key="3">
    <source>
        <dbReference type="Google" id="ProtNLM"/>
    </source>
</evidence>
<evidence type="ECO:0000313" key="2">
    <source>
        <dbReference type="Proteomes" id="UP001296776"/>
    </source>
</evidence>
<reference evidence="1" key="1">
    <citation type="submission" date="2017-08" db="EMBL/GenBank/DDBJ databases">
        <authorList>
            <person name="Imhoff J.F."/>
            <person name="Rahn T."/>
            <person name="Kuenzel S."/>
            <person name="Neulinger S.C."/>
        </authorList>
    </citation>
    <scope>NUCLEOTIDE SEQUENCE</scope>
    <source>
        <strain evidence="1">DSM 11080</strain>
    </source>
</reference>
<dbReference type="AlphaFoldDB" id="A0AAJ0XBI2"/>
<protein>
    <recommendedName>
        <fullName evidence="3">PAS domain-containing protein</fullName>
    </recommendedName>
</protein>
<accession>A0AAJ0XBI2</accession>
<dbReference type="Proteomes" id="UP001296776">
    <property type="component" value="Unassembled WGS sequence"/>
</dbReference>
<dbReference type="EMBL" id="NRSJ01000041">
    <property type="protein sequence ID" value="MBK1706428.1"/>
    <property type="molecule type" value="Genomic_DNA"/>
</dbReference>
<organism evidence="1 2">
    <name type="scientific">Halochromatium glycolicum</name>
    <dbReference type="NCBI Taxonomy" id="85075"/>
    <lineage>
        <taxon>Bacteria</taxon>
        <taxon>Pseudomonadati</taxon>
        <taxon>Pseudomonadota</taxon>
        <taxon>Gammaproteobacteria</taxon>
        <taxon>Chromatiales</taxon>
        <taxon>Chromatiaceae</taxon>
        <taxon>Halochromatium</taxon>
    </lineage>
</organism>
<reference evidence="1" key="2">
    <citation type="journal article" date="2020" name="Microorganisms">
        <title>Osmotic Adaptation and Compatible Solute Biosynthesis of Phototrophic Bacteria as Revealed from Genome Analyses.</title>
        <authorList>
            <person name="Imhoff J.F."/>
            <person name="Rahn T."/>
            <person name="Kunzel S."/>
            <person name="Keller A."/>
            <person name="Neulinger S.C."/>
        </authorList>
    </citation>
    <scope>NUCLEOTIDE SEQUENCE</scope>
    <source>
        <strain evidence="1">DSM 11080</strain>
    </source>
</reference>